<proteinExistence type="predicted"/>
<dbReference type="GO" id="GO:0020037">
    <property type="term" value="F:heme binding"/>
    <property type="evidence" value="ECO:0007669"/>
    <property type="project" value="InterPro"/>
</dbReference>
<dbReference type="GO" id="GO:0004497">
    <property type="term" value="F:monooxygenase activity"/>
    <property type="evidence" value="ECO:0007669"/>
    <property type="project" value="InterPro"/>
</dbReference>
<evidence type="ECO:0000313" key="2">
    <source>
        <dbReference type="Proteomes" id="UP000826271"/>
    </source>
</evidence>
<sequence length="114" mass="12810">MRSNGYIYPKRCEEADHLVHYIYNLCKNPLRNGDVNVKIVAQHYCGNVITKLVFNKRFFGGGMEDGGPGVEKEEHAAGIFTIVACVHGFNIVDYVPRLESFDVNGHKAKLRNAI</sequence>
<dbReference type="EMBL" id="WHWC01000014">
    <property type="protein sequence ID" value="KAG8369415.1"/>
    <property type="molecule type" value="Genomic_DNA"/>
</dbReference>
<dbReference type="InterPro" id="IPR036396">
    <property type="entry name" value="Cyt_P450_sf"/>
</dbReference>
<dbReference type="Proteomes" id="UP000826271">
    <property type="component" value="Unassembled WGS sequence"/>
</dbReference>
<gene>
    <name evidence="1" type="ORF">BUALT_Bualt14G0008700</name>
</gene>
<dbReference type="GO" id="GO:0005506">
    <property type="term" value="F:iron ion binding"/>
    <property type="evidence" value="ECO:0007669"/>
    <property type="project" value="InterPro"/>
</dbReference>
<dbReference type="SUPFAM" id="SSF48264">
    <property type="entry name" value="Cytochrome P450"/>
    <property type="match status" value="1"/>
</dbReference>
<dbReference type="GO" id="GO:0016705">
    <property type="term" value="F:oxidoreductase activity, acting on paired donors, with incorporation or reduction of molecular oxygen"/>
    <property type="evidence" value="ECO:0007669"/>
    <property type="project" value="InterPro"/>
</dbReference>
<reference evidence="1" key="1">
    <citation type="submission" date="2019-10" db="EMBL/GenBank/DDBJ databases">
        <authorList>
            <person name="Zhang R."/>
            <person name="Pan Y."/>
            <person name="Wang J."/>
            <person name="Ma R."/>
            <person name="Yu S."/>
        </authorList>
    </citation>
    <scope>NUCLEOTIDE SEQUENCE</scope>
    <source>
        <strain evidence="1">LA-IB0</strain>
        <tissue evidence="1">Leaf</tissue>
    </source>
</reference>
<keyword evidence="2" id="KW-1185">Reference proteome</keyword>
<comment type="caution">
    <text evidence="1">The sequence shown here is derived from an EMBL/GenBank/DDBJ whole genome shotgun (WGS) entry which is preliminary data.</text>
</comment>
<accession>A0AAV6WQX7</accession>
<name>A0AAV6WQX7_9LAMI</name>
<organism evidence="1 2">
    <name type="scientific">Buddleja alternifolia</name>
    <dbReference type="NCBI Taxonomy" id="168488"/>
    <lineage>
        <taxon>Eukaryota</taxon>
        <taxon>Viridiplantae</taxon>
        <taxon>Streptophyta</taxon>
        <taxon>Embryophyta</taxon>
        <taxon>Tracheophyta</taxon>
        <taxon>Spermatophyta</taxon>
        <taxon>Magnoliopsida</taxon>
        <taxon>eudicotyledons</taxon>
        <taxon>Gunneridae</taxon>
        <taxon>Pentapetalae</taxon>
        <taxon>asterids</taxon>
        <taxon>lamiids</taxon>
        <taxon>Lamiales</taxon>
        <taxon>Scrophulariaceae</taxon>
        <taxon>Buddlejeae</taxon>
        <taxon>Buddleja</taxon>
    </lineage>
</organism>
<protein>
    <submittedName>
        <fullName evidence="1">Uncharacterized protein</fullName>
    </submittedName>
</protein>
<evidence type="ECO:0000313" key="1">
    <source>
        <dbReference type="EMBL" id="KAG8369415.1"/>
    </source>
</evidence>
<dbReference type="AlphaFoldDB" id="A0AAV6WQX7"/>